<evidence type="ECO:0000313" key="4">
    <source>
        <dbReference type="Proteomes" id="UP000248882"/>
    </source>
</evidence>
<comment type="similarity">
    <text evidence="1">Belongs to the RelE toxin family.</text>
</comment>
<protein>
    <submittedName>
        <fullName evidence="3">mRNA interferase RelE/StbE</fullName>
    </submittedName>
</protein>
<reference evidence="3 4" key="1">
    <citation type="submission" date="2018-06" db="EMBL/GenBank/DDBJ databases">
        <title>Genomic Encyclopedia of Archaeal and Bacterial Type Strains, Phase II (KMG-II): from individual species to whole genera.</title>
        <authorList>
            <person name="Goeker M."/>
        </authorList>
    </citation>
    <scope>NUCLEOTIDE SEQUENCE [LARGE SCALE GENOMIC DNA]</scope>
    <source>
        <strain evidence="3 4">DSM 19830</strain>
    </source>
</reference>
<dbReference type="AlphaFoldDB" id="A0A2W7RER7"/>
<dbReference type="OrthoDB" id="9805098at2"/>
<dbReference type="Proteomes" id="UP000248882">
    <property type="component" value="Unassembled WGS sequence"/>
</dbReference>
<dbReference type="EMBL" id="QKZT01000007">
    <property type="protein sequence ID" value="PZX52709.1"/>
    <property type="molecule type" value="Genomic_DNA"/>
</dbReference>
<dbReference type="InterPro" id="IPR035093">
    <property type="entry name" value="RelE/ParE_toxin_dom_sf"/>
</dbReference>
<keyword evidence="4" id="KW-1185">Reference proteome</keyword>
<evidence type="ECO:0000256" key="2">
    <source>
        <dbReference type="ARBA" id="ARBA00022649"/>
    </source>
</evidence>
<dbReference type="Gene3D" id="3.30.2310.20">
    <property type="entry name" value="RelE-like"/>
    <property type="match status" value="1"/>
</dbReference>
<dbReference type="Pfam" id="PF05016">
    <property type="entry name" value="ParE_toxin"/>
    <property type="match status" value="1"/>
</dbReference>
<organism evidence="3 4">
    <name type="scientific">Algoriphagus chordae</name>
    <dbReference type="NCBI Taxonomy" id="237019"/>
    <lineage>
        <taxon>Bacteria</taxon>
        <taxon>Pseudomonadati</taxon>
        <taxon>Bacteroidota</taxon>
        <taxon>Cytophagia</taxon>
        <taxon>Cytophagales</taxon>
        <taxon>Cyclobacteriaceae</taxon>
        <taxon>Algoriphagus</taxon>
    </lineage>
</organism>
<dbReference type="PANTHER" id="PTHR35601">
    <property type="entry name" value="TOXIN RELE"/>
    <property type="match status" value="1"/>
</dbReference>
<gene>
    <name evidence="3" type="ORF">LV85_02011</name>
</gene>
<proteinExistence type="inferred from homology"/>
<dbReference type="SUPFAM" id="SSF143011">
    <property type="entry name" value="RelE-like"/>
    <property type="match status" value="1"/>
</dbReference>
<sequence length="85" mass="9787">MNNYEVFLTSKAKKQLDKLSNKIVKPILQAIVSLSDDPRPSGCKKLKGRAAYRIRIKNYRVIYEIKDKVLLVEVIAIGHRKGIYK</sequence>
<dbReference type="RefSeq" id="WP_111318875.1">
    <property type="nucleotide sequence ID" value="NZ_QKZT01000007.1"/>
</dbReference>
<accession>A0A2W7RER7</accession>
<comment type="caution">
    <text evidence="3">The sequence shown here is derived from an EMBL/GenBank/DDBJ whole genome shotgun (WGS) entry which is preliminary data.</text>
</comment>
<evidence type="ECO:0000313" key="3">
    <source>
        <dbReference type="EMBL" id="PZX52709.1"/>
    </source>
</evidence>
<keyword evidence="2" id="KW-1277">Toxin-antitoxin system</keyword>
<evidence type="ECO:0000256" key="1">
    <source>
        <dbReference type="ARBA" id="ARBA00006226"/>
    </source>
</evidence>
<dbReference type="InterPro" id="IPR007712">
    <property type="entry name" value="RelE/ParE_toxin"/>
</dbReference>
<name>A0A2W7RER7_9BACT</name>
<dbReference type="PANTHER" id="PTHR35601:SF1">
    <property type="entry name" value="TOXIN RELE"/>
    <property type="match status" value="1"/>
</dbReference>